<organism evidence="2 3">
    <name type="scientific">Gloeobacter morelensis MG652769</name>
    <dbReference type="NCBI Taxonomy" id="2781736"/>
    <lineage>
        <taxon>Bacteria</taxon>
        <taxon>Bacillati</taxon>
        <taxon>Cyanobacteriota</taxon>
        <taxon>Cyanophyceae</taxon>
        <taxon>Gloeobacterales</taxon>
        <taxon>Gloeobacteraceae</taxon>
        <taxon>Gloeobacter</taxon>
        <taxon>Gloeobacter morelensis</taxon>
    </lineage>
</organism>
<dbReference type="RefSeq" id="WP_230841399.1">
    <property type="nucleotide sequence ID" value="NZ_CP063845.1"/>
</dbReference>
<gene>
    <name evidence="2" type="ORF">ISF26_21775</name>
</gene>
<feature type="domain" description="Fibronectin type-III" evidence="1">
    <location>
        <begin position="141"/>
        <end position="237"/>
    </location>
</feature>
<dbReference type="InterPro" id="IPR036116">
    <property type="entry name" value="FN3_sf"/>
</dbReference>
<name>A0ABY3PLS9_9CYAN</name>
<dbReference type="Gene3D" id="2.60.40.10">
    <property type="entry name" value="Immunoglobulins"/>
    <property type="match status" value="1"/>
</dbReference>
<reference evidence="2 3" key="1">
    <citation type="journal article" date="2021" name="Genome Biol. Evol.">
        <title>Complete Genome Sequencing of a Novel Gloeobacter Species from a Waterfall Cave in Mexico.</title>
        <authorList>
            <person name="Saw J.H."/>
            <person name="Cardona T."/>
            <person name="Montejano G."/>
        </authorList>
    </citation>
    <scope>NUCLEOTIDE SEQUENCE [LARGE SCALE GENOMIC DNA]</scope>
    <source>
        <strain evidence="2">MG652769</strain>
    </source>
</reference>
<dbReference type="PROSITE" id="PS50853">
    <property type="entry name" value="FN3"/>
    <property type="match status" value="1"/>
</dbReference>
<dbReference type="InterPro" id="IPR003961">
    <property type="entry name" value="FN3_dom"/>
</dbReference>
<accession>A0ABY3PLS9</accession>
<evidence type="ECO:0000313" key="2">
    <source>
        <dbReference type="EMBL" id="UFP94342.1"/>
    </source>
</evidence>
<dbReference type="Proteomes" id="UP001054846">
    <property type="component" value="Chromosome"/>
</dbReference>
<dbReference type="EMBL" id="CP063845">
    <property type="protein sequence ID" value="UFP94342.1"/>
    <property type="molecule type" value="Genomic_DNA"/>
</dbReference>
<dbReference type="InterPro" id="IPR013783">
    <property type="entry name" value="Ig-like_fold"/>
</dbReference>
<protein>
    <recommendedName>
        <fullName evidence="1">Fibronectin type-III domain-containing protein</fullName>
    </recommendedName>
</protein>
<sequence>MKETSLNETLGLNASSSLDAYGTIWFCESQSDQQRTTYSANSPIDWTCNGNATQTGASTDINKDGIRTTLGSIPSQWLSLLMANPSRSGVPTGSTIGPFGTPDGQPDILAQEVPSTAVEEPPAETLLRIERQTREALQRLEPTKPRNMTANVGQEGVFLNWESPSVAQIDGEPLIRYAVYRGEADKPHLPFQLLGFTETSSFEDISAVKGKSYVYGVSIVTRNNRGAWAKTAPVQIP</sequence>
<proteinExistence type="predicted"/>
<evidence type="ECO:0000259" key="1">
    <source>
        <dbReference type="PROSITE" id="PS50853"/>
    </source>
</evidence>
<dbReference type="SUPFAM" id="SSF49265">
    <property type="entry name" value="Fibronectin type III"/>
    <property type="match status" value="1"/>
</dbReference>
<evidence type="ECO:0000313" key="3">
    <source>
        <dbReference type="Proteomes" id="UP001054846"/>
    </source>
</evidence>
<keyword evidence="3" id="KW-1185">Reference proteome</keyword>